<dbReference type="RefSeq" id="WP_204950072.1">
    <property type="nucleotide sequence ID" value="NZ_BSFF01000001.1"/>
</dbReference>
<protein>
    <submittedName>
        <fullName evidence="3">NADPH2:quinone reductase</fullName>
        <ecNumber evidence="3">1.6.5.5</ecNumber>
    </submittedName>
    <submittedName>
        <fullName evidence="2">Oxidoreductase</fullName>
    </submittedName>
</protein>
<comment type="caution">
    <text evidence="2">The sequence shown here is derived from an EMBL/GenBank/DDBJ whole genome shotgun (WGS) entry which is preliminary data.</text>
</comment>
<dbReference type="GO" id="GO:0003960">
    <property type="term" value="F:quinone reductase (NADPH) activity"/>
    <property type="evidence" value="ECO:0007669"/>
    <property type="project" value="UniProtKB-EC"/>
</dbReference>
<dbReference type="SUPFAM" id="SSF50129">
    <property type="entry name" value="GroES-like"/>
    <property type="match status" value="1"/>
</dbReference>
<dbReference type="EMBL" id="JAFBCY010000002">
    <property type="protein sequence ID" value="MBM7851669.1"/>
    <property type="molecule type" value="Genomic_DNA"/>
</dbReference>
<dbReference type="InterPro" id="IPR036291">
    <property type="entry name" value="NAD(P)-bd_dom_sf"/>
</dbReference>
<dbReference type="InterPro" id="IPR020843">
    <property type="entry name" value="ER"/>
</dbReference>
<dbReference type="Proteomes" id="UP001143400">
    <property type="component" value="Unassembled WGS sequence"/>
</dbReference>
<dbReference type="SUPFAM" id="SSF51735">
    <property type="entry name" value="NAD(P)-binding Rossmann-fold domains"/>
    <property type="match status" value="1"/>
</dbReference>
<proteinExistence type="predicted"/>
<evidence type="ECO:0000313" key="2">
    <source>
        <dbReference type="EMBL" id="GLK54729.1"/>
    </source>
</evidence>
<evidence type="ECO:0000259" key="1">
    <source>
        <dbReference type="SMART" id="SM00829"/>
    </source>
</evidence>
<dbReference type="InterPro" id="IPR013154">
    <property type="entry name" value="ADH-like_N"/>
</dbReference>
<dbReference type="EC" id="1.6.5.5" evidence="3"/>
<reference evidence="3 4" key="2">
    <citation type="submission" date="2021-01" db="EMBL/GenBank/DDBJ databases">
        <title>Genomic Encyclopedia of Type Strains, Phase IV (KMG-IV): sequencing the most valuable type-strain genomes for metagenomic binning, comparative biology and taxonomic classification.</title>
        <authorList>
            <person name="Goeker M."/>
        </authorList>
    </citation>
    <scope>NUCLEOTIDE SEQUENCE [LARGE SCALE GENOMIC DNA]</scope>
    <source>
        <strain evidence="3 4">DSM 6130</strain>
    </source>
</reference>
<dbReference type="AlphaFoldDB" id="A0A9W6ISV3"/>
<reference evidence="2" key="3">
    <citation type="submission" date="2023-01" db="EMBL/GenBank/DDBJ databases">
        <authorList>
            <person name="Sun Q."/>
            <person name="Evtushenko L."/>
        </authorList>
    </citation>
    <scope>NUCLEOTIDE SEQUENCE</scope>
    <source>
        <strain evidence="2">VKM B-1606</strain>
    </source>
</reference>
<accession>A0A9W6ISV3</accession>
<dbReference type="Pfam" id="PF08240">
    <property type="entry name" value="ADH_N"/>
    <property type="match status" value="1"/>
</dbReference>
<dbReference type="PANTHER" id="PTHR43677:SF4">
    <property type="entry name" value="QUINONE OXIDOREDUCTASE-LIKE PROTEIN 2"/>
    <property type="match status" value="1"/>
</dbReference>
<sequence length="328" mass="33944">MKAVLCTELAGYEALSLVDLPAPAPGPDEVVVDVAYAALNFFDTLITKGAYQTKPALPFSPGGEMSGVVAAVGDRVEGLAVGDRVAGYLGYGACREQVAVRADALTLVPDELDLARAAGLIITYGTTLHALADRGQLRRGETLAVLGASGGVGIAAVEVGKRLGARVIACASSADKLAFARARGADETLDYAAEDLKTRLKELTGGKGVDVVYDPVGGASTEAAVRALAWRGRLLVIGFAAGEIPKLPLNLPMLKGADVRGVFWGAHVEREPAAHRAELAQLFEWAADGEISAPVDAVLPLDQTIEAIGRIARREAKGKVLVRASGAA</sequence>
<dbReference type="InterPro" id="IPR013149">
    <property type="entry name" value="ADH-like_C"/>
</dbReference>
<keyword evidence="3" id="KW-0560">Oxidoreductase</keyword>
<reference evidence="2" key="1">
    <citation type="journal article" date="2014" name="Int. J. Syst. Evol. Microbiol.">
        <title>Complete genome sequence of Corynebacterium casei LMG S-19264T (=DSM 44701T), isolated from a smear-ripened cheese.</title>
        <authorList>
            <consortium name="US DOE Joint Genome Institute (JGI-PGF)"/>
            <person name="Walter F."/>
            <person name="Albersmeier A."/>
            <person name="Kalinowski J."/>
            <person name="Ruckert C."/>
        </authorList>
    </citation>
    <scope>NUCLEOTIDE SEQUENCE</scope>
    <source>
        <strain evidence="2">VKM B-1606</strain>
    </source>
</reference>
<dbReference type="Pfam" id="PF00107">
    <property type="entry name" value="ADH_zinc_N"/>
    <property type="match status" value="1"/>
</dbReference>
<dbReference type="PANTHER" id="PTHR43677">
    <property type="entry name" value="SHORT-CHAIN DEHYDROGENASE/REDUCTASE"/>
    <property type="match status" value="1"/>
</dbReference>
<dbReference type="SMART" id="SM00829">
    <property type="entry name" value="PKS_ER"/>
    <property type="match status" value="1"/>
</dbReference>
<organism evidence="2 5">
    <name type="scientific">Methylopila capsulata</name>
    <dbReference type="NCBI Taxonomy" id="61654"/>
    <lineage>
        <taxon>Bacteria</taxon>
        <taxon>Pseudomonadati</taxon>
        <taxon>Pseudomonadota</taxon>
        <taxon>Alphaproteobacteria</taxon>
        <taxon>Hyphomicrobiales</taxon>
        <taxon>Methylopilaceae</taxon>
        <taxon>Methylopila</taxon>
    </lineage>
</organism>
<evidence type="ECO:0000313" key="5">
    <source>
        <dbReference type="Proteomes" id="UP001143400"/>
    </source>
</evidence>
<dbReference type="CDD" id="cd08241">
    <property type="entry name" value="QOR1"/>
    <property type="match status" value="1"/>
</dbReference>
<dbReference type="InterPro" id="IPR011032">
    <property type="entry name" value="GroES-like_sf"/>
</dbReference>
<evidence type="ECO:0000313" key="4">
    <source>
        <dbReference type="Proteomes" id="UP000758856"/>
    </source>
</evidence>
<dbReference type="Gene3D" id="3.90.180.10">
    <property type="entry name" value="Medium-chain alcohol dehydrogenases, catalytic domain"/>
    <property type="match status" value="1"/>
</dbReference>
<gene>
    <name evidence="2" type="ORF">GCM10008170_07480</name>
    <name evidence="3" type="ORF">JOD31_001894</name>
</gene>
<dbReference type="Proteomes" id="UP000758856">
    <property type="component" value="Unassembled WGS sequence"/>
</dbReference>
<dbReference type="InterPro" id="IPR051397">
    <property type="entry name" value="Zn-ADH-like_protein"/>
</dbReference>
<dbReference type="EMBL" id="BSFF01000001">
    <property type="protein sequence ID" value="GLK54729.1"/>
    <property type="molecule type" value="Genomic_DNA"/>
</dbReference>
<name>A0A9W6ISV3_9HYPH</name>
<feature type="domain" description="Enoyl reductase (ER)" evidence="1">
    <location>
        <begin position="11"/>
        <end position="322"/>
    </location>
</feature>
<keyword evidence="4" id="KW-1185">Reference proteome</keyword>
<dbReference type="Gene3D" id="3.40.50.720">
    <property type="entry name" value="NAD(P)-binding Rossmann-like Domain"/>
    <property type="match status" value="1"/>
</dbReference>
<evidence type="ECO:0000313" key="3">
    <source>
        <dbReference type="EMBL" id="MBM7851669.1"/>
    </source>
</evidence>